<dbReference type="PRINTS" id="PR00085">
    <property type="entry name" value="THFDHDRGNASE"/>
</dbReference>
<dbReference type="GO" id="GO:0004488">
    <property type="term" value="F:methylenetetrahydrofolate dehydrogenase (NADP+) activity"/>
    <property type="evidence" value="ECO:0007669"/>
    <property type="project" value="InterPro"/>
</dbReference>
<name>A0A2H0UG90_9BACT</name>
<dbReference type="EMBL" id="PFBH01000004">
    <property type="protein sequence ID" value="PIR85419.1"/>
    <property type="molecule type" value="Genomic_DNA"/>
</dbReference>
<dbReference type="Pfam" id="PF00763">
    <property type="entry name" value="THF_DHG_CYH"/>
    <property type="match status" value="1"/>
</dbReference>
<dbReference type="GO" id="GO:0035999">
    <property type="term" value="P:tetrahydrofolate interconversion"/>
    <property type="evidence" value="ECO:0007669"/>
    <property type="project" value="TreeGrafter"/>
</dbReference>
<dbReference type="GO" id="GO:0004477">
    <property type="term" value="F:methenyltetrahydrofolate cyclohydrolase activity"/>
    <property type="evidence" value="ECO:0007669"/>
    <property type="project" value="TreeGrafter"/>
</dbReference>
<dbReference type="PANTHER" id="PTHR48099">
    <property type="entry name" value="C-1-TETRAHYDROFOLATE SYNTHASE, CYTOPLASMIC-RELATED"/>
    <property type="match status" value="1"/>
</dbReference>
<evidence type="ECO:0000259" key="9">
    <source>
        <dbReference type="PROSITE" id="PS51096"/>
    </source>
</evidence>
<evidence type="ECO:0000256" key="8">
    <source>
        <dbReference type="ARBA" id="ARBA00023268"/>
    </source>
</evidence>
<evidence type="ECO:0000313" key="10">
    <source>
        <dbReference type="EMBL" id="PIR85419.1"/>
    </source>
</evidence>
<organism evidence="10 11">
    <name type="scientific">Candidatus Kaiserbacteria bacterium CG10_big_fil_rev_8_21_14_0_10_45_20</name>
    <dbReference type="NCBI Taxonomy" id="1974607"/>
    <lineage>
        <taxon>Bacteria</taxon>
        <taxon>Candidatus Kaiseribacteriota</taxon>
    </lineage>
</organism>
<evidence type="ECO:0000256" key="1">
    <source>
        <dbReference type="ARBA" id="ARBA00004777"/>
    </source>
</evidence>
<dbReference type="PROSITE" id="PS51096">
    <property type="entry name" value="PTS_EIIA_TYPE_4"/>
    <property type="match status" value="1"/>
</dbReference>
<dbReference type="SUPFAM" id="SSF51735">
    <property type="entry name" value="NAD(P)-binding Rossmann-fold domains"/>
    <property type="match status" value="1"/>
</dbReference>
<evidence type="ECO:0000256" key="4">
    <source>
        <dbReference type="ARBA" id="ARBA00022801"/>
    </source>
</evidence>
<keyword evidence="7" id="KW-0028">Amino-acid biosynthesis</keyword>
<protein>
    <recommendedName>
        <fullName evidence="9">PTS EIIA type-4 domain-containing protein</fullName>
    </recommendedName>
</protein>
<dbReference type="GO" id="GO:0009401">
    <property type="term" value="P:phosphoenolpyruvate-dependent sugar phosphotransferase system"/>
    <property type="evidence" value="ECO:0007669"/>
    <property type="project" value="InterPro"/>
</dbReference>
<keyword evidence="3" id="KW-0658">Purine biosynthesis</keyword>
<evidence type="ECO:0000313" key="11">
    <source>
        <dbReference type="Proteomes" id="UP000229315"/>
    </source>
</evidence>
<keyword evidence="5" id="KW-0521">NADP</keyword>
<evidence type="ECO:0000256" key="5">
    <source>
        <dbReference type="ARBA" id="ARBA00022857"/>
    </source>
</evidence>
<dbReference type="PANTHER" id="PTHR48099:SF5">
    <property type="entry name" value="C-1-TETRAHYDROFOLATE SYNTHASE, CYTOPLASMIC"/>
    <property type="match status" value="1"/>
</dbReference>
<sequence>MIIDGRALAKERKEEVMKRREKLGPLSLGVILSEGDAVTDSFVRIKKRVAETLSISVVEYPLHKDATTKDVQEAIDSANIHDGVIVQFPLSSGIDSNAVRNYIPKEKDVDVISDTAFALFKEGAYPAVPPVAAALRYIVDTHGVSVQGKEVLVVGQGTLVGKPSAVLFKKMGGHVTVATLGDDVATLARKSDIIILGAGKHRMLTADMIKEEAVILDAGTSEDNGTLVGDADRECHHKASLFTPVPGGVGPIAVVEIFHNVVALHEFSNKP</sequence>
<keyword evidence="7" id="KW-0486">Methionine biosynthesis</keyword>
<dbReference type="InterPro" id="IPR020631">
    <property type="entry name" value="THF_DH/CycHdrlase_NAD-bd_dom"/>
</dbReference>
<dbReference type="Pfam" id="PF02882">
    <property type="entry name" value="THF_DHG_CYH_C"/>
    <property type="match status" value="1"/>
</dbReference>
<reference evidence="11" key="1">
    <citation type="submission" date="2017-09" db="EMBL/GenBank/DDBJ databases">
        <title>Depth-based differentiation of microbial function through sediment-hosted aquifers and enrichment of novel symbionts in the deep terrestrial subsurface.</title>
        <authorList>
            <person name="Probst A.J."/>
            <person name="Ladd B."/>
            <person name="Jarett J.K."/>
            <person name="Geller-Mcgrath D.E."/>
            <person name="Sieber C.M.K."/>
            <person name="Emerson J.B."/>
            <person name="Anantharaman K."/>
            <person name="Thomas B.C."/>
            <person name="Malmstrom R."/>
            <person name="Stieglmeier M."/>
            <person name="Klingl A."/>
            <person name="Woyke T."/>
            <person name="Ryan C.M."/>
            <person name="Banfield J.F."/>
        </authorList>
    </citation>
    <scope>NUCLEOTIDE SEQUENCE [LARGE SCALE GENOMIC DNA]</scope>
</reference>
<dbReference type="InterPro" id="IPR004701">
    <property type="entry name" value="PTS_EIIA_man-typ"/>
</dbReference>
<dbReference type="GO" id="GO:0005829">
    <property type="term" value="C:cytosol"/>
    <property type="evidence" value="ECO:0007669"/>
    <property type="project" value="TreeGrafter"/>
</dbReference>
<keyword evidence="2" id="KW-0554">One-carbon metabolism</keyword>
<dbReference type="Gene3D" id="3.40.50.10860">
    <property type="entry name" value="Leucine Dehydrogenase, chain A, domain 1"/>
    <property type="match status" value="1"/>
</dbReference>
<gene>
    <name evidence="10" type="ORF">COU15_00790</name>
</gene>
<keyword evidence="8" id="KW-0511">Multifunctional enzyme</keyword>
<dbReference type="InterPro" id="IPR046346">
    <property type="entry name" value="Aminoacid_DH-like_N_sf"/>
</dbReference>
<evidence type="ECO:0000256" key="3">
    <source>
        <dbReference type="ARBA" id="ARBA00022755"/>
    </source>
</evidence>
<dbReference type="GO" id="GO:0006164">
    <property type="term" value="P:purine nucleotide biosynthetic process"/>
    <property type="evidence" value="ECO:0007669"/>
    <property type="project" value="UniProtKB-KW"/>
</dbReference>
<dbReference type="AlphaFoldDB" id="A0A2H0UG90"/>
<comment type="pathway">
    <text evidence="1">One-carbon metabolism; tetrahydrofolate interconversion.</text>
</comment>
<dbReference type="Gene3D" id="3.40.50.720">
    <property type="entry name" value="NAD(P)-binding Rossmann-like Domain"/>
    <property type="match status" value="1"/>
</dbReference>
<accession>A0A2H0UG90</accession>
<proteinExistence type="predicted"/>
<dbReference type="InterPro" id="IPR000672">
    <property type="entry name" value="THF_DH/CycHdrlase"/>
</dbReference>
<evidence type="ECO:0000256" key="6">
    <source>
        <dbReference type="ARBA" id="ARBA00023002"/>
    </source>
</evidence>
<evidence type="ECO:0000256" key="7">
    <source>
        <dbReference type="ARBA" id="ARBA00023167"/>
    </source>
</evidence>
<dbReference type="Proteomes" id="UP000229315">
    <property type="component" value="Unassembled WGS sequence"/>
</dbReference>
<comment type="caution">
    <text evidence="10">The sequence shown here is derived from an EMBL/GenBank/DDBJ whole genome shotgun (WGS) entry which is preliminary data.</text>
</comment>
<evidence type="ECO:0000256" key="2">
    <source>
        <dbReference type="ARBA" id="ARBA00022563"/>
    </source>
</evidence>
<dbReference type="GO" id="GO:0016020">
    <property type="term" value="C:membrane"/>
    <property type="evidence" value="ECO:0007669"/>
    <property type="project" value="InterPro"/>
</dbReference>
<dbReference type="InterPro" id="IPR020630">
    <property type="entry name" value="THF_DH/CycHdrlase_cat_dom"/>
</dbReference>
<dbReference type="GO" id="GO:0009086">
    <property type="term" value="P:methionine biosynthetic process"/>
    <property type="evidence" value="ECO:0007669"/>
    <property type="project" value="UniProtKB-KW"/>
</dbReference>
<keyword evidence="6" id="KW-0560">Oxidoreductase</keyword>
<dbReference type="InterPro" id="IPR036291">
    <property type="entry name" value="NAD(P)-bd_dom_sf"/>
</dbReference>
<dbReference type="SUPFAM" id="SSF53223">
    <property type="entry name" value="Aminoacid dehydrogenase-like, N-terminal domain"/>
    <property type="match status" value="1"/>
</dbReference>
<keyword evidence="4" id="KW-0378">Hydrolase</keyword>
<feature type="domain" description="PTS EIIA type-4" evidence="9">
    <location>
        <begin position="26"/>
        <end position="152"/>
    </location>
</feature>